<protein>
    <recommendedName>
        <fullName evidence="3">PDZ-like domain-containing protein</fullName>
    </recommendedName>
</protein>
<gene>
    <name evidence="4" type="ORF">SPPG_06970</name>
</gene>
<evidence type="ECO:0000259" key="3">
    <source>
        <dbReference type="Pfam" id="PF12812"/>
    </source>
</evidence>
<dbReference type="InParanoid" id="A0A0L0HAE8"/>
<dbReference type="InterPro" id="IPR025926">
    <property type="entry name" value="PDZ-like_dom"/>
</dbReference>
<dbReference type="eggNOG" id="KOG1421">
    <property type="taxonomic scope" value="Eukaryota"/>
</dbReference>
<dbReference type="PRINTS" id="PR00834">
    <property type="entry name" value="PROTEASES2C"/>
</dbReference>
<feature type="compositionally biased region" description="Polar residues" evidence="2">
    <location>
        <begin position="98"/>
        <end position="109"/>
    </location>
</feature>
<dbReference type="GO" id="GO:0006508">
    <property type="term" value="P:proteolysis"/>
    <property type="evidence" value="ECO:0007669"/>
    <property type="project" value="InterPro"/>
</dbReference>
<dbReference type="GO" id="GO:0004252">
    <property type="term" value="F:serine-type endopeptidase activity"/>
    <property type="evidence" value="ECO:0007669"/>
    <property type="project" value="InterPro"/>
</dbReference>
<dbReference type="PANTHER" id="PTHR46366:SF1">
    <property type="entry name" value="PDZ DOMAIN-CONTAINING PROTEIN C1685.05"/>
    <property type="match status" value="1"/>
</dbReference>
<dbReference type="Pfam" id="PF12812">
    <property type="entry name" value="PDZ_1"/>
    <property type="match status" value="1"/>
</dbReference>
<feature type="domain" description="PDZ-like" evidence="3">
    <location>
        <begin position="504"/>
        <end position="576"/>
    </location>
</feature>
<sequence length="1209" mass="133202">MSGSRSCKTFLTEGLLIFARRLRTSSVDVNQYTSLTDLRSKYPSLHIFESREKTCRGIRFVNTLSPPLHLNRYPAVCRNYVTASSTHLSRSPRHFDRSTPSAPSTQSTRGDMADMNAAARRGSSGAPVAGSGLVSDLVSLGVEGKISSASIGARKGSIKESVDDESYRWKETLESVIDSVVSIRFIVTRNFDTWQVGSYTATGFIVDVENGIILTNKHVVTDAPFVGKVCFRNSEEVAAWPAWRDPVHDFGFLRFDKSKVKFMKLSAIPLEPDAARVGLSVRVPGSDAGEKLAVLSGIIARIDRPAANYGTGTYCDFNTFYIQASANTSGGSSGSPVVDIDGRAVALNAGGSTHAASSFFLPLHRVNRALNLLRQNKPIPRGTFQVEFVQKQYDEARRLGLPVEFETKFREKSPELGGLLAVKNTIPGGPADGILYTGDLLIKIGDKLVNHFVELAAALDDTSAVWDENDYKLPEDKRPYLTLTVFRDKQFIEVDVPVDSLHRITPDRYVEVGGSIVHPLSYQLARSYLHAVGGVFVADAGHMLGVAGVPAYSIITSVAHKRVPNIEAFIEVMKDLSTGKRVPIRYYSLAKKNVEIVKIAVVENKWGRFRMAVRDDPAGIWAYTELPTTSKPLLPAPRTASYVHINAAKNKHSRIANTVMPSLCVVETHSPFGIDGHNSKWSDGVGLVVDHKIGLVLVDRSTVPTSLGRLFVTFANNLVAPAKIVWMHPMHNIVFVRYDKSFLSAQASERRASLPQPPLPVKSIEISPLPAMTSGDEIHLVTINVITHIPRVQTTHVKAKGYFMFGDTSPPKPRTMNWDDAITLQKPMCEEAGVLVDENGRARGAWLVSPESNSYLGVGLEDGSEVRQILDALQQREAARRFDQPPSEGLPLPLLRCVDVELTETYFWKARELGLSERWIHRITMARAEELGSDLQDTPAELQQLAETEIGGVVGGDKYTVITVRRIPAISGREDDESKPKEGDLILAADGRPVTSMRGALMDIVVPTAGQAVEQPSPVTLTILREGEEKQLTVPRILLSGAPTVDVVQWGGAIFQMPHRSLFFHVKRIPKGVYISLLYSGSPAQRDHLSACWFVVEVDGKKIYNLDDFLEAVEGEDWHSRVPMVDPISEGWQQDAVATIERQQTPTASALTKTETPTGDEGEMLIKSTVTRSFRFRLVSLEQVHKVVTIDMDLASKNYWPTWRCVVKG</sequence>
<dbReference type="AlphaFoldDB" id="A0A0L0HAE8"/>
<keyword evidence="5" id="KW-1185">Reference proteome</keyword>
<dbReference type="InterPro" id="IPR001940">
    <property type="entry name" value="Peptidase_S1C"/>
</dbReference>
<proteinExistence type="inferred from homology"/>
<dbReference type="SUPFAM" id="SSF50494">
    <property type="entry name" value="Trypsin-like serine proteases"/>
    <property type="match status" value="2"/>
</dbReference>
<reference evidence="4 5" key="1">
    <citation type="submission" date="2009-08" db="EMBL/GenBank/DDBJ databases">
        <title>The Genome Sequence of Spizellomyces punctatus strain DAOM BR117.</title>
        <authorList>
            <consortium name="The Broad Institute Genome Sequencing Platform"/>
            <person name="Russ C."/>
            <person name="Cuomo C."/>
            <person name="Shea T."/>
            <person name="Young S.K."/>
            <person name="Zeng Q."/>
            <person name="Koehrsen M."/>
            <person name="Haas B."/>
            <person name="Borodovsky M."/>
            <person name="Guigo R."/>
            <person name="Alvarado L."/>
            <person name="Berlin A."/>
            <person name="Bochicchio J."/>
            <person name="Borenstein D."/>
            <person name="Chapman S."/>
            <person name="Chen Z."/>
            <person name="Engels R."/>
            <person name="Freedman E."/>
            <person name="Gellesch M."/>
            <person name="Goldberg J."/>
            <person name="Griggs A."/>
            <person name="Gujja S."/>
            <person name="Heiman D."/>
            <person name="Hepburn T."/>
            <person name="Howarth C."/>
            <person name="Jen D."/>
            <person name="Larson L."/>
            <person name="Lewis B."/>
            <person name="Mehta T."/>
            <person name="Park D."/>
            <person name="Pearson M."/>
            <person name="Roberts A."/>
            <person name="Saif S."/>
            <person name="Shenoy N."/>
            <person name="Sisk P."/>
            <person name="Stolte C."/>
            <person name="Sykes S."/>
            <person name="Thomson T."/>
            <person name="Walk T."/>
            <person name="White J."/>
            <person name="Yandava C."/>
            <person name="Burger G."/>
            <person name="Gray M.W."/>
            <person name="Holland P.W.H."/>
            <person name="King N."/>
            <person name="Lang F.B.F."/>
            <person name="Roger A.J."/>
            <person name="Ruiz-Trillo I."/>
            <person name="Lander E."/>
            <person name="Nusbaum C."/>
        </authorList>
    </citation>
    <scope>NUCLEOTIDE SEQUENCE [LARGE SCALE GENOMIC DNA]</scope>
    <source>
        <strain evidence="4 5">DAOM BR117</strain>
    </source>
</reference>
<dbReference type="InterPro" id="IPR009003">
    <property type="entry name" value="Peptidase_S1_PA"/>
</dbReference>
<dbReference type="CDD" id="cd06719">
    <property type="entry name" value="PDZ2-4_Nma111p-like"/>
    <property type="match status" value="1"/>
</dbReference>
<feature type="region of interest" description="Disordered" evidence="2">
    <location>
        <begin position="88"/>
        <end position="111"/>
    </location>
</feature>
<dbReference type="Gene3D" id="2.40.10.10">
    <property type="entry name" value="Trypsin-like serine proteases"/>
    <property type="match status" value="2"/>
</dbReference>
<dbReference type="GeneID" id="27690233"/>
<accession>A0A0L0HAE8</accession>
<evidence type="ECO:0000256" key="1">
    <source>
        <dbReference type="ARBA" id="ARBA00010541"/>
    </source>
</evidence>
<comment type="similarity">
    <text evidence="1">Belongs to the peptidase S1C family.</text>
</comment>
<dbReference type="EMBL" id="KQ257462">
    <property type="protein sequence ID" value="KNC97981.1"/>
    <property type="molecule type" value="Genomic_DNA"/>
</dbReference>
<dbReference type="InterPro" id="IPR036034">
    <property type="entry name" value="PDZ_sf"/>
</dbReference>
<dbReference type="VEuPathDB" id="FungiDB:SPPG_06970"/>
<dbReference type="PANTHER" id="PTHR46366">
    <property type="entry name" value="PRO-APOPTOTIC SERINE PROTEASE NMA111"/>
    <property type="match status" value="1"/>
</dbReference>
<name>A0A0L0HAE8_SPIPD</name>
<dbReference type="OrthoDB" id="4217619at2759"/>
<dbReference type="Gene3D" id="2.30.42.10">
    <property type="match status" value="1"/>
</dbReference>
<dbReference type="OMA" id="CNPPRHR"/>
<dbReference type="Proteomes" id="UP000053201">
    <property type="component" value="Unassembled WGS sequence"/>
</dbReference>
<dbReference type="InterPro" id="IPR043504">
    <property type="entry name" value="Peptidase_S1_PA_chymotrypsin"/>
</dbReference>
<evidence type="ECO:0000256" key="2">
    <source>
        <dbReference type="SAM" id="MobiDB-lite"/>
    </source>
</evidence>
<evidence type="ECO:0000313" key="5">
    <source>
        <dbReference type="Proteomes" id="UP000053201"/>
    </source>
</evidence>
<evidence type="ECO:0000313" key="4">
    <source>
        <dbReference type="EMBL" id="KNC97981.1"/>
    </source>
</evidence>
<organism evidence="4 5">
    <name type="scientific">Spizellomyces punctatus (strain DAOM BR117)</name>
    <dbReference type="NCBI Taxonomy" id="645134"/>
    <lineage>
        <taxon>Eukaryota</taxon>
        <taxon>Fungi</taxon>
        <taxon>Fungi incertae sedis</taxon>
        <taxon>Chytridiomycota</taxon>
        <taxon>Chytridiomycota incertae sedis</taxon>
        <taxon>Chytridiomycetes</taxon>
        <taxon>Spizellomycetales</taxon>
        <taxon>Spizellomycetaceae</taxon>
        <taxon>Spizellomyces</taxon>
    </lineage>
</organism>
<dbReference type="SUPFAM" id="SSF50156">
    <property type="entry name" value="PDZ domain-like"/>
    <property type="match status" value="3"/>
</dbReference>
<dbReference type="STRING" id="645134.A0A0L0HAE8"/>
<dbReference type="RefSeq" id="XP_016606021.1">
    <property type="nucleotide sequence ID" value="XM_016755158.1"/>
</dbReference>
<dbReference type="Pfam" id="PF13365">
    <property type="entry name" value="Trypsin_2"/>
    <property type="match status" value="1"/>
</dbReference>